<dbReference type="PANTHER" id="PTHR42775">
    <property type="entry name" value="PERMEASE RV2963-RELATED"/>
    <property type="match status" value="1"/>
</dbReference>
<sequence>MVVLQTAGQSVLEAFFMFWATLWALIFGFTLSGAVQAFVSRHEMQKAMGDHRPGTVVRTGFLGAASSSCSYAATALAKSLFQRGADFTTAMVFMIASTNLVVELGIVLWLLIGWQFALAEFVGGAIMIALFVLVAPRVFPAAELEQAREQLNARAAVKGRPDVSDEAERHGVRLWQRLRSKAGWADAAGYAVSDVSMLRRELLIGYLVAGILAVAVPASAYDVIFFSGHGFWTDLENVIVGPFVAFISFVCSIGNVPLAAALFKGGLSFGGTVAFVFADLIALPLVIIYGKFYGRRIAARIFFSFWAVMSVSGLAVDLLFRALGIPAPARPAEIAHTSFEWNYTTWLNIIAIAAAAVVYWLYRNRERYGGMEKYAQDLVCGMQVERAHAPATHVHAGNTYYFCSDRCHEKFVNDPGKYIHQPGAEPMGAAAPAPDASQARVAGKPEDGLNQTPDGAVDPVCGMDVDTARPAATHDHHGNTYYFCSQGCHDTFAANPGAFTSAAQTIPIGSDAGQTPNVAVDPVCGMDVDTARPAATHDHHGNTYYFCSQGCHDTFAANPGAFTSASTGR</sequence>
<dbReference type="EMBL" id="JAUSRE010000023">
    <property type="protein sequence ID" value="MDP9890116.1"/>
    <property type="molecule type" value="Genomic_DNA"/>
</dbReference>
<feature type="transmembrane region" description="Helical" evidence="8">
    <location>
        <begin position="238"/>
        <end position="263"/>
    </location>
</feature>
<keyword evidence="5 8" id="KW-1133">Transmembrane helix</keyword>
<name>A0ABT9RXY8_9MICC</name>
<feature type="transmembrane region" description="Helical" evidence="8">
    <location>
        <begin position="87"/>
        <end position="111"/>
    </location>
</feature>
<evidence type="ECO:0000256" key="4">
    <source>
        <dbReference type="ARBA" id="ARBA00022692"/>
    </source>
</evidence>
<feature type="domain" description="TRASH" evidence="9">
    <location>
        <begin position="458"/>
        <end position="496"/>
    </location>
</feature>
<feature type="transmembrane region" description="Helical" evidence="8">
    <location>
        <begin position="118"/>
        <end position="139"/>
    </location>
</feature>
<reference evidence="10 11" key="1">
    <citation type="submission" date="2023-07" db="EMBL/GenBank/DDBJ databases">
        <title>Sorghum-associated microbial communities from plants grown in Nebraska, USA.</title>
        <authorList>
            <person name="Schachtman D."/>
        </authorList>
    </citation>
    <scope>NUCLEOTIDE SEQUENCE [LARGE SCALE GENOMIC DNA]</scope>
    <source>
        <strain evidence="10 11">CC222</strain>
    </source>
</reference>
<dbReference type="InterPro" id="IPR011017">
    <property type="entry name" value="TRASH_dom"/>
</dbReference>
<dbReference type="InterPro" id="IPR009078">
    <property type="entry name" value="Ferritin-like_SF"/>
</dbReference>
<organism evidence="10 11">
    <name type="scientific">Pseudarthrobacter enclensis</name>
    <dbReference type="NCBI Taxonomy" id="993070"/>
    <lineage>
        <taxon>Bacteria</taxon>
        <taxon>Bacillati</taxon>
        <taxon>Actinomycetota</taxon>
        <taxon>Actinomycetes</taxon>
        <taxon>Micrococcales</taxon>
        <taxon>Micrococcaceae</taxon>
        <taxon>Pseudarthrobacter</taxon>
    </lineage>
</organism>
<evidence type="ECO:0000256" key="8">
    <source>
        <dbReference type="SAM" id="Phobius"/>
    </source>
</evidence>
<dbReference type="InterPro" id="IPR053166">
    <property type="entry name" value="UPF0718_permease"/>
</dbReference>
<dbReference type="Pfam" id="PF03773">
    <property type="entry name" value="ArsP_1"/>
    <property type="match status" value="1"/>
</dbReference>
<keyword evidence="6 8" id="KW-0472">Membrane</keyword>
<feature type="transmembrane region" description="Helical" evidence="8">
    <location>
        <begin position="60"/>
        <end position="81"/>
    </location>
</feature>
<dbReference type="SMART" id="SM00746">
    <property type="entry name" value="TRASH"/>
    <property type="match status" value="3"/>
</dbReference>
<evidence type="ECO:0000313" key="10">
    <source>
        <dbReference type="EMBL" id="MDP9890116.1"/>
    </source>
</evidence>
<evidence type="ECO:0000256" key="1">
    <source>
        <dbReference type="ARBA" id="ARBA00004651"/>
    </source>
</evidence>
<dbReference type="Gene3D" id="1.10.620.20">
    <property type="entry name" value="Ribonucleotide Reductase, subunit A"/>
    <property type="match status" value="3"/>
</dbReference>
<dbReference type="PANTHER" id="PTHR42775:SF1">
    <property type="entry name" value="PERMEASE RV2963-RELATED"/>
    <property type="match status" value="1"/>
</dbReference>
<comment type="caution">
    <text evidence="10">The sequence shown here is derived from an EMBL/GenBank/DDBJ whole genome shotgun (WGS) entry which is preliminary data.</text>
</comment>
<evidence type="ECO:0000259" key="9">
    <source>
        <dbReference type="SMART" id="SM00746"/>
    </source>
</evidence>
<feature type="transmembrane region" description="Helical" evidence="8">
    <location>
        <begin position="301"/>
        <end position="323"/>
    </location>
</feature>
<comment type="similarity">
    <text evidence="2">Belongs to the UPF0718 family.</text>
</comment>
<dbReference type="Pfam" id="PF04945">
    <property type="entry name" value="YHS"/>
    <property type="match status" value="3"/>
</dbReference>
<evidence type="ECO:0000256" key="2">
    <source>
        <dbReference type="ARBA" id="ARBA00006386"/>
    </source>
</evidence>
<evidence type="ECO:0000313" key="11">
    <source>
        <dbReference type="Proteomes" id="UP001226577"/>
    </source>
</evidence>
<gene>
    <name evidence="10" type="ORF">J2X98_003728</name>
</gene>
<feature type="compositionally biased region" description="Low complexity" evidence="7">
    <location>
        <begin position="424"/>
        <end position="442"/>
    </location>
</feature>
<keyword evidence="4 8" id="KW-0812">Transmembrane</keyword>
<feature type="domain" description="TRASH" evidence="9">
    <location>
        <begin position="377"/>
        <end position="415"/>
    </location>
</feature>
<evidence type="ECO:0000256" key="7">
    <source>
        <dbReference type="SAM" id="MobiDB-lite"/>
    </source>
</evidence>
<protein>
    <submittedName>
        <fullName evidence="10">YHS domain-containing protein/uncharacterized membrane protein YraQ (UPF0718 family)</fullName>
    </submittedName>
</protein>
<accession>A0ABT9RXY8</accession>
<feature type="transmembrane region" description="Helical" evidence="8">
    <location>
        <begin position="343"/>
        <end position="362"/>
    </location>
</feature>
<keyword evidence="11" id="KW-1185">Reference proteome</keyword>
<evidence type="ECO:0000256" key="5">
    <source>
        <dbReference type="ARBA" id="ARBA00022989"/>
    </source>
</evidence>
<evidence type="ECO:0000256" key="3">
    <source>
        <dbReference type="ARBA" id="ARBA00022475"/>
    </source>
</evidence>
<feature type="transmembrane region" description="Helical" evidence="8">
    <location>
        <begin position="269"/>
        <end position="289"/>
    </location>
</feature>
<feature type="transmembrane region" description="Helical" evidence="8">
    <location>
        <begin position="16"/>
        <end position="39"/>
    </location>
</feature>
<feature type="region of interest" description="Disordered" evidence="7">
    <location>
        <begin position="422"/>
        <end position="454"/>
    </location>
</feature>
<dbReference type="InterPro" id="IPR012348">
    <property type="entry name" value="RNR-like"/>
</dbReference>
<dbReference type="RefSeq" id="WP_307310999.1">
    <property type="nucleotide sequence ID" value="NZ_JAUSRE010000023.1"/>
</dbReference>
<dbReference type="InterPro" id="IPR005524">
    <property type="entry name" value="DUF318"/>
</dbReference>
<comment type="subcellular location">
    <subcellularLocation>
        <location evidence="1">Cell membrane</location>
        <topology evidence="1">Multi-pass membrane protein</topology>
    </subcellularLocation>
</comment>
<feature type="domain" description="TRASH" evidence="9">
    <location>
        <begin position="521"/>
        <end position="559"/>
    </location>
</feature>
<dbReference type="Proteomes" id="UP001226577">
    <property type="component" value="Unassembled WGS sequence"/>
</dbReference>
<dbReference type="SUPFAM" id="SSF47240">
    <property type="entry name" value="Ferritin-like"/>
    <property type="match status" value="3"/>
</dbReference>
<evidence type="ECO:0000256" key="6">
    <source>
        <dbReference type="ARBA" id="ARBA00023136"/>
    </source>
</evidence>
<dbReference type="InterPro" id="IPR007029">
    <property type="entry name" value="YHS_dom"/>
</dbReference>
<keyword evidence="3" id="KW-1003">Cell membrane</keyword>
<feature type="transmembrane region" description="Helical" evidence="8">
    <location>
        <begin position="203"/>
        <end position="226"/>
    </location>
</feature>
<proteinExistence type="inferred from homology"/>